<dbReference type="EMBL" id="FUYA01000009">
    <property type="protein sequence ID" value="SKA78946.1"/>
    <property type="molecule type" value="Genomic_DNA"/>
</dbReference>
<evidence type="ECO:0000256" key="4">
    <source>
        <dbReference type="ARBA" id="ARBA00022840"/>
    </source>
</evidence>
<dbReference type="InterPro" id="IPR039421">
    <property type="entry name" value="Type_1_exporter"/>
</dbReference>
<keyword evidence="6 7" id="KW-0472">Membrane</keyword>
<dbReference type="GO" id="GO:0005886">
    <property type="term" value="C:plasma membrane"/>
    <property type="evidence" value="ECO:0007669"/>
    <property type="project" value="UniProtKB-SubCell"/>
</dbReference>
<dbReference type="STRING" id="1121442.SAMN02745702_02459"/>
<sequence length="705" mass="77837">MNWDVSSLQYPFYESSCQANTECRTEFMSILQNSEIPHSVYMDVLSEILANLCWKGTPKELISTLPLGRALTFEDVRDVLAQLGYDSEIVPPKDLDMVRWPTLHVPVNGSPHVLSPTDTIPRSGILLVVSPQVEPLSKPPNTSWLSWTVSSLWGQMSGAFVASFFINAVGLALPFFTRYVYDRAIPARSVNALVYLGIGVGLAILFGTLFRIIRSRLLTYSGGRTAFLSSVESMKRILSLPLAVLTRSSTDSHILRLRDLERVREFVSGAFATAIMDAPFVLLFLGAIAYLGGWLVLVPITFIFLYAIIIPFLTIFEDRAMRRAARLNAERTAIQQDSVEHLKDFVGVGLEECWSMHYARISVRAAAANRKYSLAASTLRVVAKALSTLTALATLGFGMILVLQNLLTPGGLIASMMLIWRTTAPIQAFATSFSRYYQLRHSARQIDRLMNLQGENLESSLVSPLQDISPSVTLNKTVFRYTADREPALAGVSFDVNEGEVVGITGPNGAGKTTLLLTVAGLLQPQGGSVLIGNRDIRQFMPEDFRSWLGLVPENDQLFTGTLRQNLRVARIEATDDELRAALSEAGAGDLEASLPDGLDTEMYTERGPRVGFSMQQALSLARALVKRPKILLFDEPTFRRSERFFDAFKAIVENTNEKRTILIASHDREILAMCDRVVLMDEGAPVSIGKVTLPETVTINTSNA</sequence>
<dbReference type="Gene3D" id="3.40.50.300">
    <property type="entry name" value="P-loop containing nucleotide triphosphate hydrolases"/>
    <property type="match status" value="1"/>
</dbReference>
<dbReference type="InterPro" id="IPR003439">
    <property type="entry name" value="ABC_transporter-like_ATP-bd"/>
</dbReference>
<name>A0A1T4WNN4_9BACT</name>
<dbReference type="PANTHER" id="PTHR24221:SF248">
    <property type="entry name" value="ABC TRANSPORTER TRANSMEMBRANE REGION"/>
    <property type="match status" value="1"/>
</dbReference>
<dbReference type="InterPro" id="IPR036640">
    <property type="entry name" value="ABC1_TM_sf"/>
</dbReference>
<feature type="domain" description="ABC transmembrane type-1" evidence="9">
    <location>
        <begin position="158"/>
        <end position="438"/>
    </location>
</feature>
<dbReference type="Pfam" id="PF00664">
    <property type="entry name" value="ABC_membrane"/>
    <property type="match status" value="1"/>
</dbReference>
<feature type="transmembrane region" description="Helical" evidence="7">
    <location>
        <begin position="381"/>
        <end position="403"/>
    </location>
</feature>
<accession>A0A1T4WNN4</accession>
<dbReference type="PROSITE" id="PS50893">
    <property type="entry name" value="ABC_TRANSPORTER_2"/>
    <property type="match status" value="1"/>
</dbReference>
<evidence type="ECO:0000256" key="1">
    <source>
        <dbReference type="ARBA" id="ARBA00004651"/>
    </source>
</evidence>
<dbReference type="AlphaFoldDB" id="A0A1T4WNN4"/>
<dbReference type="Gene3D" id="1.20.1560.10">
    <property type="entry name" value="ABC transporter type 1, transmembrane domain"/>
    <property type="match status" value="1"/>
</dbReference>
<reference evidence="10 11" key="1">
    <citation type="submission" date="2017-02" db="EMBL/GenBank/DDBJ databases">
        <authorList>
            <person name="Peterson S.W."/>
        </authorList>
    </citation>
    <scope>NUCLEOTIDE SEQUENCE [LARGE SCALE GENOMIC DNA]</scope>
    <source>
        <strain evidence="10 11">DSM 18034</strain>
    </source>
</reference>
<dbReference type="SUPFAM" id="SSF90123">
    <property type="entry name" value="ABC transporter transmembrane region"/>
    <property type="match status" value="1"/>
</dbReference>
<feature type="transmembrane region" description="Helical" evidence="7">
    <location>
        <begin position="159"/>
        <end position="181"/>
    </location>
</feature>
<evidence type="ECO:0000256" key="7">
    <source>
        <dbReference type="SAM" id="Phobius"/>
    </source>
</evidence>
<feature type="transmembrane region" description="Helical" evidence="7">
    <location>
        <begin position="294"/>
        <end position="316"/>
    </location>
</feature>
<keyword evidence="2 7" id="KW-0812">Transmembrane</keyword>
<evidence type="ECO:0000259" key="9">
    <source>
        <dbReference type="PROSITE" id="PS50929"/>
    </source>
</evidence>
<dbReference type="SUPFAM" id="SSF52540">
    <property type="entry name" value="P-loop containing nucleoside triphosphate hydrolases"/>
    <property type="match status" value="1"/>
</dbReference>
<feature type="transmembrane region" description="Helical" evidence="7">
    <location>
        <begin position="193"/>
        <end position="213"/>
    </location>
</feature>
<proteinExistence type="predicted"/>
<evidence type="ECO:0000256" key="3">
    <source>
        <dbReference type="ARBA" id="ARBA00022741"/>
    </source>
</evidence>
<evidence type="ECO:0000256" key="2">
    <source>
        <dbReference type="ARBA" id="ARBA00022692"/>
    </source>
</evidence>
<evidence type="ECO:0000256" key="6">
    <source>
        <dbReference type="ARBA" id="ARBA00023136"/>
    </source>
</evidence>
<gene>
    <name evidence="10" type="ORF">SAMN02745702_02459</name>
</gene>
<dbReference type="Pfam" id="PF00005">
    <property type="entry name" value="ABC_tran"/>
    <property type="match status" value="1"/>
</dbReference>
<evidence type="ECO:0000313" key="11">
    <source>
        <dbReference type="Proteomes" id="UP000189733"/>
    </source>
</evidence>
<dbReference type="SMART" id="SM00382">
    <property type="entry name" value="AAA"/>
    <property type="match status" value="1"/>
</dbReference>
<dbReference type="OrthoDB" id="9760168at2"/>
<organism evidence="10 11">
    <name type="scientific">Desulfobaculum bizertense DSM 18034</name>
    <dbReference type="NCBI Taxonomy" id="1121442"/>
    <lineage>
        <taxon>Bacteria</taxon>
        <taxon>Pseudomonadati</taxon>
        <taxon>Thermodesulfobacteriota</taxon>
        <taxon>Desulfovibrionia</taxon>
        <taxon>Desulfovibrionales</taxon>
        <taxon>Desulfovibrionaceae</taxon>
        <taxon>Desulfobaculum</taxon>
    </lineage>
</organism>
<keyword evidence="3" id="KW-0547">Nucleotide-binding</keyword>
<dbReference type="RefSeq" id="WP_078685741.1">
    <property type="nucleotide sequence ID" value="NZ_FUYA01000009.1"/>
</dbReference>
<dbReference type="PROSITE" id="PS50929">
    <property type="entry name" value="ABC_TM1F"/>
    <property type="match status" value="1"/>
</dbReference>
<feature type="domain" description="ABC transporter" evidence="8">
    <location>
        <begin position="473"/>
        <end position="700"/>
    </location>
</feature>
<dbReference type="InterPro" id="IPR027417">
    <property type="entry name" value="P-loop_NTPase"/>
</dbReference>
<dbReference type="GO" id="GO:0016887">
    <property type="term" value="F:ATP hydrolysis activity"/>
    <property type="evidence" value="ECO:0007669"/>
    <property type="project" value="InterPro"/>
</dbReference>
<feature type="transmembrane region" description="Helical" evidence="7">
    <location>
        <begin position="266"/>
        <end position="288"/>
    </location>
</feature>
<dbReference type="InterPro" id="IPR003593">
    <property type="entry name" value="AAA+_ATPase"/>
</dbReference>
<keyword evidence="5 7" id="KW-1133">Transmembrane helix</keyword>
<evidence type="ECO:0000313" key="10">
    <source>
        <dbReference type="EMBL" id="SKA78946.1"/>
    </source>
</evidence>
<dbReference type="GO" id="GO:0140359">
    <property type="term" value="F:ABC-type transporter activity"/>
    <property type="evidence" value="ECO:0007669"/>
    <property type="project" value="InterPro"/>
</dbReference>
<evidence type="ECO:0000256" key="5">
    <source>
        <dbReference type="ARBA" id="ARBA00022989"/>
    </source>
</evidence>
<dbReference type="Proteomes" id="UP000189733">
    <property type="component" value="Unassembled WGS sequence"/>
</dbReference>
<keyword evidence="11" id="KW-1185">Reference proteome</keyword>
<keyword evidence="4 10" id="KW-0067">ATP-binding</keyword>
<protein>
    <submittedName>
        <fullName evidence="10">ATP-binding cassette, subfamily C, LapB</fullName>
    </submittedName>
</protein>
<comment type="subcellular location">
    <subcellularLocation>
        <location evidence="1">Cell membrane</location>
        <topology evidence="1">Multi-pass membrane protein</topology>
    </subcellularLocation>
</comment>
<evidence type="ECO:0000259" key="8">
    <source>
        <dbReference type="PROSITE" id="PS50893"/>
    </source>
</evidence>
<dbReference type="PANTHER" id="PTHR24221">
    <property type="entry name" value="ATP-BINDING CASSETTE SUB-FAMILY B"/>
    <property type="match status" value="1"/>
</dbReference>
<dbReference type="GO" id="GO:0034040">
    <property type="term" value="F:ATPase-coupled lipid transmembrane transporter activity"/>
    <property type="evidence" value="ECO:0007669"/>
    <property type="project" value="TreeGrafter"/>
</dbReference>
<dbReference type="GO" id="GO:0005524">
    <property type="term" value="F:ATP binding"/>
    <property type="evidence" value="ECO:0007669"/>
    <property type="project" value="UniProtKB-KW"/>
</dbReference>
<dbReference type="InterPro" id="IPR011527">
    <property type="entry name" value="ABC1_TM_dom"/>
</dbReference>